<evidence type="ECO:0000256" key="8">
    <source>
        <dbReference type="SAM" id="Phobius"/>
    </source>
</evidence>
<dbReference type="EMBL" id="SPAZ01000057">
    <property type="protein sequence ID" value="TQE37552.1"/>
    <property type="molecule type" value="Genomic_DNA"/>
</dbReference>
<dbReference type="PANTHER" id="PTHR33406">
    <property type="entry name" value="MEMBRANE PROTEIN MJ1562-RELATED"/>
    <property type="match status" value="1"/>
</dbReference>
<dbReference type="Gene3D" id="1.20.1640.10">
    <property type="entry name" value="Multidrug efflux transporter AcrB transmembrane domain"/>
    <property type="match status" value="1"/>
</dbReference>
<name>A0AAE8W596_9ACTN</name>
<evidence type="ECO:0000313" key="10">
    <source>
        <dbReference type="EMBL" id="TQE37552.1"/>
    </source>
</evidence>
<gene>
    <name evidence="10" type="ORF">Sipo8835_07460</name>
</gene>
<feature type="transmembrane region" description="Helical" evidence="8">
    <location>
        <begin position="63"/>
        <end position="82"/>
    </location>
</feature>
<sequence length="165" mass="17382">MGAADHRHGGRYRARARTRGAPRCGEQPPGSGGYQVFLVTRIREAYGHGAEPRQAITTGFQHSAMVITAAAIIMTCVFAGFIGATEAVIKALGFGLSVAVAFDAFIVCMTILAAALALLGDRAWSLPARIDRILPRVDIEGEKLANAPVTVPAPSAPAPDYSTHR</sequence>
<reference evidence="10 11" key="1">
    <citation type="submission" date="2019-03" db="EMBL/GenBank/DDBJ databases">
        <title>Comparative genomic analyses of the sweetpotato soil rot pathogen, Streptomyces ipomoeae.</title>
        <authorList>
            <person name="Ruschel Soares N."/>
            <person name="Badger J.H."/>
            <person name="Huguet-Tapia J.C."/>
            <person name="Clark C.A."/>
            <person name="Pettis G.S."/>
        </authorList>
    </citation>
    <scope>NUCLEOTIDE SEQUENCE [LARGE SCALE GENOMIC DNA]</scope>
    <source>
        <strain evidence="10 11">88-35</strain>
    </source>
</reference>
<protein>
    <recommendedName>
        <fullName evidence="9">Membrane transport protein MMPL domain-containing protein</fullName>
    </recommendedName>
</protein>
<organism evidence="10 11">
    <name type="scientific">Streptomyces ipomoeae</name>
    <dbReference type="NCBI Taxonomy" id="103232"/>
    <lineage>
        <taxon>Bacteria</taxon>
        <taxon>Bacillati</taxon>
        <taxon>Actinomycetota</taxon>
        <taxon>Actinomycetes</taxon>
        <taxon>Kitasatosporales</taxon>
        <taxon>Streptomycetaceae</taxon>
        <taxon>Streptomyces</taxon>
    </lineage>
</organism>
<evidence type="ECO:0000256" key="5">
    <source>
        <dbReference type="ARBA" id="ARBA00022989"/>
    </source>
</evidence>
<feature type="transmembrane region" description="Helical" evidence="8">
    <location>
        <begin position="94"/>
        <end position="119"/>
    </location>
</feature>
<proteinExistence type="inferred from homology"/>
<keyword evidence="3" id="KW-1003">Cell membrane</keyword>
<comment type="caution">
    <text evidence="10">The sequence shown here is derived from an EMBL/GenBank/DDBJ whole genome shotgun (WGS) entry which is preliminary data.</text>
</comment>
<keyword evidence="4 8" id="KW-0812">Transmembrane</keyword>
<dbReference type="InterPro" id="IPR004869">
    <property type="entry name" value="MMPL_dom"/>
</dbReference>
<dbReference type="AlphaFoldDB" id="A0AAE8W596"/>
<dbReference type="GO" id="GO:0005886">
    <property type="term" value="C:plasma membrane"/>
    <property type="evidence" value="ECO:0007669"/>
    <property type="project" value="UniProtKB-SubCell"/>
</dbReference>
<dbReference type="Pfam" id="PF03176">
    <property type="entry name" value="MMPL"/>
    <property type="match status" value="1"/>
</dbReference>
<evidence type="ECO:0000313" key="11">
    <source>
        <dbReference type="Proteomes" id="UP000318720"/>
    </source>
</evidence>
<evidence type="ECO:0000256" key="4">
    <source>
        <dbReference type="ARBA" id="ARBA00022692"/>
    </source>
</evidence>
<dbReference type="InterPro" id="IPR050545">
    <property type="entry name" value="Mycobact_MmpL"/>
</dbReference>
<evidence type="ECO:0000256" key="7">
    <source>
        <dbReference type="SAM" id="MobiDB-lite"/>
    </source>
</evidence>
<feature type="compositionally biased region" description="Basic residues" evidence="7">
    <location>
        <begin position="8"/>
        <end position="20"/>
    </location>
</feature>
<dbReference type="PANTHER" id="PTHR33406:SF11">
    <property type="entry name" value="MEMBRANE PROTEIN SCO6666-RELATED"/>
    <property type="match status" value="1"/>
</dbReference>
<comment type="similarity">
    <text evidence="2">Belongs to the resistance-nodulation-cell division (RND) (TC 2.A.6) family. MmpL subfamily.</text>
</comment>
<evidence type="ECO:0000256" key="6">
    <source>
        <dbReference type="ARBA" id="ARBA00023136"/>
    </source>
</evidence>
<keyword evidence="5 8" id="KW-1133">Transmembrane helix</keyword>
<dbReference type="Proteomes" id="UP000318720">
    <property type="component" value="Unassembled WGS sequence"/>
</dbReference>
<comment type="subcellular location">
    <subcellularLocation>
        <location evidence="1">Cell membrane</location>
        <topology evidence="1">Multi-pass membrane protein</topology>
    </subcellularLocation>
</comment>
<evidence type="ECO:0000256" key="1">
    <source>
        <dbReference type="ARBA" id="ARBA00004651"/>
    </source>
</evidence>
<evidence type="ECO:0000259" key="9">
    <source>
        <dbReference type="Pfam" id="PF03176"/>
    </source>
</evidence>
<keyword evidence="6 8" id="KW-0472">Membrane</keyword>
<evidence type="ECO:0000256" key="2">
    <source>
        <dbReference type="ARBA" id="ARBA00010157"/>
    </source>
</evidence>
<feature type="region of interest" description="Disordered" evidence="7">
    <location>
        <begin position="1"/>
        <end position="29"/>
    </location>
</feature>
<evidence type="ECO:0000256" key="3">
    <source>
        <dbReference type="ARBA" id="ARBA00022475"/>
    </source>
</evidence>
<feature type="domain" description="Membrane transport protein MMPL" evidence="9">
    <location>
        <begin position="34"/>
        <end position="129"/>
    </location>
</feature>
<dbReference type="SUPFAM" id="SSF82866">
    <property type="entry name" value="Multidrug efflux transporter AcrB transmembrane domain"/>
    <property type="match status" value="1"/>
</dbReference>
<accession>A0AAE8W596</accession>